<feature type="non-terminal residue" evidence="1">
    <location>
        <position position="439"/>
    </location>
</feature>
<organism evidence="1 2">
    <name type="scientific">Coemansia furcata</name>
    <dbReference type="NCBI Taxonomy" id="417177"/>
    <lineage>
        <taxon>Eukaryota</taxon>
        <taxon>Fungi</taxon>
        <taxon>Fungi incertae sedis</taxon>
        <taxon>Zoopagomycota</taxon>
        <taxon>Kickxellomycotina</taxon>
        <taxon>Kickxellomycetes</taxon>
        <taxon>Kickxellales</taxon>
        <taxon>Kickxellaceae</taxon>
        <taxon>Coemansia</taxon>
    </lineage>
</organism>
<reference evidence="1" key="1">
    <citation type="submission" date="2022-07" db="EMBL/GenBank/DDBJ databases">
        <title>Phylogenomic reconstructions and comparative analyses of Kickxellomycotina fungi.</title>
        <authorList>
            <person name="Reynolds N.K."/>
            <person name="Stajich J.E."/>
            <person name="Barry K."/>
            <person name="Grigoriev I.V."/>
            <person name="Crous P."/>
            <person name="Smith M.E."/>
        </authorList>
    </citation>
    <scope>NUCLEOTIDE SEQUENCE</scope>
    <source>
        <strain evidence="1">CBS 102833</strain>
    </source>
</reference>
<dbReference type="Proteomes" id="UP001140096">
    <property type="component" value="Unassembled WGS sequence"/>
</dbReference>
<gene>
    <name evidence="1" type="ORF">H4S07_006161</name>
</gene>
<keyword evidence="2" id="KW-1185">Reference proteome</keyword>
<evidence type="ECO:0000313" key="2">
    <source>
        <dbReference type="Proteomes" id="UP001140096"/>
    </source>
</evidence>
<sequence>TNWSLQAEHDSASSVVDTAVEARMSDVVTASVTEGSQSNDVPVADPFVTTHDESSFYYSQQYNPYQMSSATTASVTAAEVGYESLDAQFTQDDHGLAGAEYVTEHLAYDGAAVYGETFTSDGAPATDTQLQSFATNEAYVDNGAYANYDPYTGAYASNTVNHIGDEFELNTHHSNQSAFTESHAPSGHYGGSAYMSYERVPSNGHQAHVHYDVATSTAYGEPMEAARDLGQHAYRTASSLSGPAIPPPPPLFDFQSHSERTSTDVSFYDREAPMAAANVAVASTSEYDQQFGVGVQDPLGRLSACRPVVSFGFGGRLVTMFPRQVQRFNMYDSGKASKIAAGILQVRQLADHIPTDDLVHSTPLLTGETSRTALLKRRDVAVACAKTWMASTLQSGLLGRDERVLCDVLIAVLSAFGSADVPQFEYSAALEALRGLVSE</sequence>
<comment type="caution">
    <text evidence="1">The sequence shown here is derived from an EMBL/GenBank/DDBJ whole genome shotgun (WGS) entry which is preliminary data.</text>
</comment>
<protein>
    <submittedName>
        <fullName evidence="1">Uncharacterized protein</fullName>
    </submittedName>
</protein>
<name>A0ACC1KXQ4_9FUNG</name>
<evidence type="ECO:0000313" key="1">
    <source>
        <dbReference type="EMBL" id="KAJ2796651.1"/>
    </source>
</evidence>
<dbReference type="EMBL" id="JANBUP010003470">
    <property type="protein sequence ID" value="KAJ2796651.1"/>
    <property type="molecule type" value="Genomic_DNA"/>
</dbReference>
<proteinExistence type="predicted"/>
<accession>A0ACC1KXQ4</accession>
<feature type="non-terminal residue" evidence="1">
    <location>
        <position position="1"/>
    </location>
</feature>